<dbReference type="Proteomes" id="UP000044071">
    <property type="component" value="Unassembled WGS sequence"/>
</dbReference>
<accession>A0A078KZX0</accession>
<name>A0A078KZX0_9GAMM</name>
<dbReference type="EMBL" id="CCSB01000002">
    <property type="protein sequence ID" value="CDZ77359.1"/>
    <property type="molecule type" value="Genomic_DNA"/>
</dbReference>
<evidence type="ECO:0000313" key="1">
    <source>
        <dbReference type="EMBL" id="CDZ77359.1"/>
    </source>
</evidence>
<sequence length="292" mass="33520">MYRREEKGPSTFFQGLNETLLPQNELEELEESKQSDYPTYIVGNDPVITGLDNYKSDKKMGLIATGGLRSILFALQLNNSNETPQIILIDNSKSVCKFWRELKKFVELKETEDSFLSSLPQFFQDNASLCYNHIEKEGVSYQSEIFDSTTETLRHNQNPQKFLEAIISEFGYESFRSTLIEAKVINQSWTNRNTFVQVMKVLQQSGIENTYMYPSNIFAYMQFDAETSDDAPKVLENIALVNPKLCIHTDLHSIFRTSAKAYLVEAHNPEEVKELLAIKQIDITATIMGFSW</sequence>
<evidence type="ECO:0000313" key="2">
    <source>
        <dbReference type="Proteomes" id="UP000044071"/>
    </source>
</evidence>
<keyword evidence="2" id="KW-1185">Reference proteome</keyword>
<reference evidence="1 2" key="1">
    <citation type="submission" date="2014-06" db="EMBL/GenBank/DDBJ databases">
        <authorList>
            <person name="Urmite Genomes Urmite Genomes"/>
        </authorList>
    </citation>
    <scope>NUCLEOTIDE SEQUENCE [LARGE SCALE GENOMIC DNA]</scope>
</reference>
<organism evidence="1 2">
    <name type="scientific">Legionella massiliensis</name>
    <dbReference type="NCBI Taxonomy" id="1034943"/>
    <lineage>
        <taxon>Bacteria</taxon>
        <taxon>Pseudomonadati</taxon>
        <taxon>Pseudomonadota</taxon>
        <taxon>Gammaproteobacteria</taxon>
        <taxon>Legionellales</taxon>
        <taxon>Legionellaceae</taxon>
        <taxon>Legionella</taxon>
    </lineage>
</organism>
<dbReference type="RefSeq" id="WP_043873908.1">
    <property type="nucleotide sequence ID" value="NZ_CCVW01000002.1"/>
</dbReference>
<proteinExistence type="predicted"/>
<gene>
    <name evidence="1" type="ORF">BN59_01642</name>
</gene>
<dbReference type="OrthoDB" id="5654372at2"/>
<protein>
    <submittedName>
        <fullName evidence="1">Uncharacterized protein</fullName>
    </submittedName>
</protein>
<dbReference type="AlphaFoldDB" id="A0A078KZX0"/>
<dbReference type="eggNOG" id="ENOG5030QV7">
    <property type="taxonomic scope" value="Bacteria"/>
</dbReference>